<proteinExistence type="inferred from homology"/>
<dbReference type="Proteomes" id="UP000027920">
    <property type="component" value="Unassembled WGS sequence"/>
</dbReference>
<dbReference type="Gene3D" id="3.60.130.10">
    <property type="entry name" value="Clavaminate synthase-like"/>
    <property type="match status" value="1"/>
</dbReference>
<evidence type="ECO:0000313" key="8">
    <source>
        <dbReference type="EMBL" id="KEF51980.1"/>
    </source>
</evidence>
<dbReference type="InterPro" id="IPR051323">
    <property type="entry name" value="AtsK-like"/>
</dbReference>
<keyword evidence="9" id="KW-1185">Reference proteome</keyword>
<keyword evidence="5" id="KW-0560">Oxidoreductase</keyword>
<dbReference type="OrthoDB" id="10257314at2759"/>
<reference evidence="8 9" key="1">
    <citation type="submission" date="2013-03" db="EMBL/GenBank/DDBJ databases">
        <title>The Genome Sequence of Exophiala aquamarina CBS 119918.</title>
        <authorList>
            <consortium name="The Broad Institute Genomics Platform"/>
            <person name="Cuomo C."/>
            <person name="de Hoog S."/>
            <person name="Gorbushina A."/>
            <person name="Walker B."/>
            <person name="Young S.K."/>
            <person name="Zeng Q."/>
            <person name="Gargeya S."/>
            <person name="Fitzgerald M."/>
            <person name="Haas B."/>
            <person name="Abouelleil A."/>
            <person name="Allen A.W."/>
            <person name="Alvarado L."/>
            <person name="Arachchi H.M."/>
            <person name="Berlin A.M."/>
            <person name="Chapman S.B."/>
            <person name="Gainer-Dewar J."/>
            <person name="Goldberg J."/>
            <person name="Griggs A."/>
            <person name="Gujja S."/>
            <person name="Hansen M."/>
            <person name="Howarth C."/>
            <person name="Imamovic A."/>
            <person name="Ireland A."/>
            <person name="Larimer J."/>
            <person name="McCowan C."/>
            <person name="Murphy C."/>
            <person name="Pearson M."/>
            <person name="Poon T.W."/>
            <person name="Priest M."/>
            <person name="Roberts A."/>
            <person name="Saif S."/>
            <person name="Shea T."/>
            <person name="Sisk P."/>
            <person name="Sykes S."/>
            <person name="Wortman J."/>
            <person name="Nusbaum C."/>
            <person name="Birren B."/>
        </authorList>
    </citation>
    <scope>NUCLEOTIDE SEQUENCE [LARGE SCALE GENOMIC DNA]</scope>
    <source>
        <strain evidence="8 9">CBS 119918</strain>
    </source>
</reference>
<evidence type="ECO:0000256" key="6">
    <source>
        <dbReference type="ARBA" id="ARBA00023004"/>
    </source>
</evidence>
<dbReference type="PANTHER" id="PTHR30468">
    <property type="entry name" value="ALPHA-KETOGLUTARATE-DEPENDENT SULFONATE DIOXYGENASE"/>
    <property type="match status" value="1"/>
</dbReference>
<dbReference type="SUPFAM" id="SSF51197">
    <property type="entry name" value="Clavaminate synthase-like"/>
    <property type="match status" value="1"/>
</dbReference>
<keyword evidence="3" id="KW-0479">Metal-binding</keyword>
<evidence type="ECO:0000256" key="2">
    <source>
        <dbReference type="ARBA" id="ARBA00005896"/>
    </source>
</evidence>
<evidence type="ECO:0000256" key="5">
    <source>
        <dbReference type="ARBA" id="ARBA00023002"/>
    </source>
</evidence>
<comment type="caution">
    <text evidence="8">The sequence shown here is derived from an EMBL/GenBank/DDBJ whole genome shotgun (WGS) entry which is preliminary data.</text>
</comment>
<dbReference type="Pfam" id="PF02668">
    <property type="entry name" value="TauD"/>
    <property type="match status" value="1"/>
</dbReference>
<keyword evidence="4" id="KW-0223">Dioxygenase</keyword>
<sequence>MGSIAASIPIVNGGSKPDARYPQPLKQSGTLDKFESEDVTPVIGREFPSANFVDDFLNAADSDNLLRDLAITISERGVVFFRAQDNLSNDLQKHFIQRLGEVTGKPLTSTLHIHHVLNGPGEFGDDSQISNISSVHRRKLLDVSNQQNKRQYDAAQWHSDIQFERVPADYSNLRLIELPKTGGDTLWASGYEIYERFSEPVQTFLEGLTGYFLSAMDLSKLPRQGEQHCTRKLEAPLKI</sequence>
<dbReference type="RefSeq" id="XP_013254570.1">
    <property type="nucleotide sequence ID" value="XM_013399116.1"/>
</dbReference>
<dbReference type="STRING" id="1182545.A0A072P8S1"/>
<dbReference type="EMBL" id="AMGV01000020">
    <property type="protein sequence ID" value="KEF51980.1"/>
    <property type="molecule type" value="Genomic_DNA"/>
</dbReference>
<dbReference type="PANTHER" id="PTHR30468:SF10">
    <property type="entry name" value="TAUD_TFDA-LIKE DOMAIN-CONTAINING PROTEIN"/>
    <property type="match status" value="1"/>
</dbReference>
<evidence type="ECO:0000256" key="4">
    <source>
        <dbReference type="ARBA" id="ARBA00022964"/>
    </source>
</evidence>
<dbReference type="GO" id="GO:0005737">
    <property type="term" value="C:cytoplasm"/>
    <property type="evidence" value="ECO:0007669"/>
    <property type="project" value="TreeGrafter"/>
</dbReference>
<name>A0A072P8S1_9EURO</name>
<keyword evidence="6" id="KW-0408">Iron</keyword>
<evidence type="ECO:0000259" key="7">
    <source>
        <dbReference type="Pfam" id="PF02668"/>
    </source>
</evidence>
<dbReference type="GO" id="GO:0046872">
    <property type="term" value="F:metal ion binding"/>
    <property type="evidence" value="ECO:0007669"/>
    <property type="project" value="UniProtKB-KW"/>
</dbReference>
<gene>
    <name evidence="8" type="ORF">A1O9_11970</name>
</gene>
<feature type="domain" description="TauD/TfdA-like" evidence="7">
    <location>
        <begin position="37"/>
        <end position="212"/>
    </location>
</feature>
<dbReference type="GeneID" id="25286865"/>
<accession>A0A072P8S1</accession>
<evidence type="ECO:0000256" key="1">
    <source>
        <dbReference type="ARBA" id="ARBA00001954"/>
    </source>
</evidence>
<dbReference type="InterPro" id="IPR042098">
    <property type="entry name" value="TauD-like_sf"/>
</dbReference>
<comment type="cofactor">
    <cofactor evidence="1">
        <name>Fe(2+)</name>
        <dbReference type="ChEBI" id="CHEBI:29033"/>
    </cofactor>
</comment>
<dbReference type="InterPro" id="IPR003819">
    <property type="entry name" value="TauD/TfdA-like"/>
</dbReference>
<organism evidence="8 9">
    <name type="scientific">Exophiala aquamarina CBS 119918</name>
    <dbReference type="NCBI Taxonomy" id="1182545"/>
    <lineage>
        <taxon>Eukaryota</taxon>
        <taxon>Fungi</taxon>
        <taxon>Dikarya</taxon>
        <taxon>Ascomycota</taxon>
        <taxon>Pezizomycotina</taxon>
        <taxon>Eurotiomycetes</taxon>
        <taxon>Chaetothyriomycetidae</taxon>
        <taxon>Chaetothyriales</taxon>
        <taxon>Herpotrichiellaceae</taxon>
        <taxon>Exophiala</taxon>
    </lineage>
</organism>
<evidence type="ECO:0000256" key="3">
    <source>
        <dbReference type="ARBA" id="ARBA00022723"/>
    </source>
</evidence>
<dbReference type="VEuPathDB" id="FungiDB:A1O9_11970"/>
<dbReference type="HOGENOM" id="CLU_036005_1_1_1"/>
<evidence type="ECO:0000313" key="9">
    <source>
        <dbReference type="Proteomes" id="UP000027920"/>
    </source>
</evidence>
<dbReference type="GO" id="GO:0016706">
    <property type="term" value="F:2-oxoglutarate-dependent dioxygenase activity"/>
    <property type="evidence" value="ECO:0007669"/>
    <property type="project" value="TreeGrafter"/>
</dbReference>
<dbReference type="AlphaFoldDB" id="A0A072P8S1"/>
<comment type="similarity">
    <text evidence="2">Belongs to the TfdA dioxygenase family.</text>
</comment>
<protein>
    <recommendedName>
        <fullName evidence="7">TauD/TfdA-like domain-containing protein</fullName>
    </recommendedName>
</protein>